<dbReference type="PANTHER" id="PTHR43591">
    <property type="entry name" value="METHYLTRANSFERASE"/>
    <property type="match status" value="1"/>
</dbReference>
<dbReference type="PANTHER" id="PTHR43591:SF24">
    <property type="entry name" value="2-METHOXY-6-POLYPRENYL-1,4-BENZOQUINOL METHYLASE, MITOCHONDRIAL"/>
    <property type="match status" value="1"/>
</dbReference>
<comment type="caution">
    <text evidence="3">The sequence shown here is derived from an EMBL/GenBank/DDBJ whole genome shotgun (WGS) entry which is preliminary data.</text>
</comment>
<evidence type="ECO:0000259" key="2">
    <source>
        <dbReference type="Pfam" id="PF08241"/>
    </source>
</evidence>
<sequence>MTADRRAVAPAAAAPMPGRQASGSPMPGRPTSTPEAAVIGTDMSAQVRALAAEYPEIAACLDPARVAAQRHRDTELPAEQDDFGAAGSGGRGESYVVAQRSVLTRARGIGRLLDLVAADRRAPSRLVLDLLGGDGLVSRVAVLTGRTDTVVATCDASPFMVDQAWARGIPAVRQRAESLLFRDASVGGVLLAYGSHHVPVAQRGTVAQEAFRVLQPGGVFVLHDFLTDSPVDVWFRKVVDVYAATGHDHPHFTRDEAAGYLRSAGFEEVGTRLMDDSFTVTGATKEAAQEELGRYMADMYGLTKLYAELGPGDTHRRTFELVCDIFRYEDADGGHREVETSLAADGGGWAVTMPREALVACGRKPGAPA</sequence>
<proteinExistence type="predicted"/>
<dbReference type="GO" id="GO:0008757">
    <property type="term" value="F:S-adenosylmethionine-dependent methyltransferase activity"/>
    <property type="evidence" value="ECO:0007669"/>
    <property type="project" value="InterPro"/>
</dbReference>
<evidence type="ECO:0000313" key="4">
    <source>
        <dbReference type="Proteomes" id="UP000287830"/>
    </source>
</evidence>
<dbReference type="Pfam" id="PF08241">
    <property type="entry name" value="Methyltransf_11"/>
    <property type="match status" value="1"/>
</dbReference>
<dbReference type="InterPro" id="IPR029063">
    <property type="entry name" value="SAM-dependent_MTases_sf"/>
</dbReference>
<accession>A0A7U9KPJ9</accession>
<reference evidence="3 4" key="1">
    <citation type="submission" date="2018-11" db="EMBL/GenBank/DDBJ databases">
        <title>Whole genome sequence of Streptomyces chrestomyceticus NBRC 13444(T).</title>
        <authorList>
            <person name="Komaki H."/>
            <person name="Tamura T."/>
        </authorList>
    </citation>
    <scope>NUCLEOTIDE SEQUENCE [LARGE SCALE GENOMIC DNA]</scope>
    <source>
        <strain evidence="3 4">NBRC 13444</strain>
    </source>
</reference>
<dbReference type="SUPFAM" id="SSF53335">
    <property type="entry name" value="S-adenosyl-L-methionine-dependent methyltransferases"/>
    <property type="match status" value="1"/>
</dbReference>
<feature type="region of interest" description="Disordered" evidence="1">
    <location>
        <begin position="71"/>
        <end position="90"/>
    </location>
</feature>
<evidence type="ECO:0000256" key="1">
    <source>
        <dbReference type="SAM" id="MobiDB-lite"/>
    </source>
</evidence>
<organism evidence="3 4">
    <name type="scientific">Streptomyces chrestomyceticus JCM 4735</name>
    <dbReference type="NCBI Taxonomy" id="1306181"/>
    <lineage>
        <taxon>Bacteria</taxon>
        <taxon>Bacillati</taxon>
        <taxon>Actinomycetota</taxon>
        <taxon>Actinomycetes</taxon>
        <taxon>Kitasatosporales</taxon>
        <taxon>Streptomycetaceae</taxon>
        <taxon>Streptomyces</taxon>
    </lineage>
</organism>
<feature type="compositionally biased region" description="Low complexity" evidence="1">
    <location>
        <begin position="8"/>
        <end position="21"/>
    </location>
</feature>
<feature type="region of interest" description="Disordered" evidence="1">
    <location>
        <begin position="1"/>
        <end position="34"/>
    </location>
</feature>
<dbReference type="Proteomes" id="UP000287830">
    <property type="component" value="Unassembled WGS sequence"/>
</dbReference>
<keyword evidence="3" id="KW-0808">Transferase</keyword>
<evidence type="ECO:0000313" key="3">
    <source>
        <dbReference type="EMBL" id="GCD33019.1"/>
    </source>
</evidence>
<dbReference type="EMBL" id="BHZC01000001">
    <property type="protein sequence ID" value="GCD33019.1"/>
    <property type="molecule type" value="Genomic_DNA"/>
</dbReference>
<dbReference type="Gene3D" id="3.40.50.150">
    <property type="entry name" value="Vaccinia Virus protein VP39"/>
    <property type="match status" value="1"/>
</dbReference>
<dbReference type="GO" id="GO:0032259">
    <property type="term" value="P:methylation"/>
    <property type="evidence" value="ECO:0007669"/>
    <property type="project" value="UniProtKB-KW"/>
</dbReference>
<dbReference type="InterPro" id="IPR013216">
    <property type="entry name" value="Methyltransf_11"/>
</dbReference>
<name>A0A7U9KPJ9_9ACTN</name>
<feature type="domain" description="Methyltransferase type 11" evidence="2">
    <location>
        <begin position="128"/>
        <end position="222"/>
    </location>
</feature>
<dbReference type="CDD" id="cd02440">
    <property type="entry name" value="AdoMet_MTases"/>
    <property type="match status" value="1"/>
</dbReference>
<keyword evidence="3" id="KW-0489">Methyltransferase</keyword>
<protein>
    <submittedName>
        <fullName evidence="3">SAM-dependent methyltransferase</fullName>
    </submittedName>
</protein>
<gene>
    <name evidence="3" type="ORF">OEIGOIKO_00737</name>
</gene>
<dbReference type="AlphaFoldDB" id="A0A7U9KPJ9"/>